<dbReference type="InterPro" id="IPR051706">
    <property type="entry name" value="Glycosyltransferase_domain"/>
</dbReference>
<dbReference type="InterPro" id="IPR029044">
    <property type="entry name" value="Nucleotide-diphossugar_trans"/>
</dbReference>
<dbReference type="Pfam" id="PF04488">
    <property type="entry name" value="Gly_transf_sug"/>
    <property type="match status" value="1"/>
</dbReference>
<protein>
    <recommendedName>
        <fullName evidence="6">Glycosyltransferase family 32 protein</fullName>
    </recommendedName>
</protein>
<keyword evidence="3" id="KW-0812">Transmembrane</keyword>
<sequence>MWTGCWRLRYWKSGVRVRRHITPPLYYDYLDLKKKHGAEAAKQIIQSRLDTYDVFFNKDLGTLLGGAAENLLKAAQDVLTSSTLPAAPSASSHYQWMDVLPPCVNAGKDRSHFRLFGSSSLLARHIFNLYYFFPLADPPTGWYFQHKCGEGMKKVYNAAPVFMATPTDVLFLSGCDHCGGKRRPGYIFIRLKGNQTRRFRSSGTRCLHRGGRLRRSMLEKPKKPEEDAGEGSDVGAWTRMGQEWIAPCPMLGFVLLLDWADESSLKFINEYYPWFLRTYDGYRFPIQRADVIRYFVLHHYGGIYYDVDIGCKRPLDPLLTYPVILPKIIPVGVSNDLMFSTKGHPFFAQLIHNLATFDHFWFLNYTTFMFSTGPMFLSIQYAIWTSSHTATLSDPIRILPKSLYGKNAKDGHWGYKLMLAAIVVLIAGLGFMALPIRQRRQVMRLMDVLSSRWVHDTSLSDRSSDRQRGVLFFLPVSIRPHGVELNPSLEEMRLEKRRHVQEPDDDGPGEYCELQGGEQIGWHLCRTSTNRSDLQHFYRCTTRFRLEDHEHTLIGIHTPFRSVNDEEPIPENVCPSFAERGDFHRRLWSRYFTITAFPPELVHSQLYMRPEIPSYVRASFVTTCASSRESWVL</sequence>
<dbReference type="Proteomes" id="UP000217790">
    <property type="component" value="Unassembled WGS sequence"/>
</dbReference>
<dbReference type="GO" id="GO:0016020">
    <property type="term" value="C:membrane"/>
    <property type="evidence" value="ECO:0007669"/>
    <property type="project" value="GOC"/>
</dbReference>
<evidence type="ECO:0000313" key="5">
    <source>
        <dbReference type="Proteomes" id="UP000217790"/>
    </source>
</evidence>
<dbReference type="AlphaFoldDB" id="A0A2H3ERF8"/>
<evidence type="ECO:0000256" key="3">
    <source>
        <dbReference type="SAM" id="Phobius"/>
    </source>
</evidence>
<evidence type="ECO:0008006" key="6">
    <source>
        <dbReference type="Google" id="ProtNLM"/>
    </source>
</evidence>
<organism evidence="4 5">
    <name type="scientific">Armillaria gallica</name>
    <name type="common">Bulbous honey fungus</name>
    <name type="synonym">Armillaria bulbosa</name>
    <dbReference type="NCBI Taxonomy" id="47427"/>
    <lineage>
        <taxon>Eukaryota</taxon>
        <taxon>Fungi</taxon>
        <taxon>Dikarya</taxon>
        <taxon>Basidiomycota</taxon>
        <taxon>Agaricomycotina</taxon>
        <taxon>Agaricomycetes</taxon>
        <taxon>Agaricomycetidae</taxon>
        <taxon>Agaricales</taxon>
        <taxon>Marasmiineae</taxon>
        <taxon>Physalacriaceae</taxon>
        <taxon>Armillaria</taxon>
    </lineage>
</organism>
<dbReference type="InterPro" id="IPR007577">
    <property type="entry name" value="GlycoTrfase_DXD_sugar-bd_CS"/>
</dbReference>
<evidence type="ECO:0000256" key="2">
    <source>
        <dbReference type="ARBA" id="ARBA00022679"/>
    </source>
</evidence>
<dbReference type="InParanoid" id="A0A2H3ERF8"/>
<feature type="transmembrane region" description="Helical" evidence="3">
    <location>
        <begin position="413"/>
        <end position="436"/>
    </location>
</feature>
<dbReference type="EMBL" id="KZ293646">
    <property type="protein sequence ID" value="PBL01397.1"/>
    <property type="molecule type" value="Genomic_DNA"/>
</dbReference>
<evidence type="ECO:0000313" key="4">
    <source>
        <dbReference type="EMBL" id="PBL01397.1"/>
    </source>
</evidence>
<dbReference type="PANTHER" id="PTHR32385:SF15">
    <property type="entry name" value="INOSITOL PHOSPHOCERAMIDE MANNOSYLTRANSFERASE 1"/>
    <property type="match status" value="1"/>
</dbReference>
<reference evidence="5" key="1">
    <citation type="journal article" date="2017" name="Nat. Ecol. Evol.">
        <title>Genome expansion and lineage-specific genetic innovations in the forest pathogenic fungi Armillaria.</title>
        <authorList>
            <person name="Sipos G."/>
            <person name="Prasanna A.N."/>
            <person name="Walter M.C."/>
            <person name="O'Connor E."/>
            <person name="Balint B."/>
            <person name="Krizsan K."/>
            <person name="Kiss B."/>
            <person name="Hess J."/>
            <person name="Varga T."/>
            <person name="Slot J."/>
            <person name="Riley R."/>
            <person name="Boka B."/>
            <person name="Rigling D."/>
            <person name="Barry K."/>
            <person name="Lee J."/>
            <person name="Mihaltcheva S."/>
            <person name="LaButti K."/>
            <person name="Lipzen A."/>
            <person name="Waldron R."/>
            <person name="Moloney N.M."/>
            <person name="Sperisen C."/>
            <person name="Kredics L."/>
            <person name="Vagvoelgyi C."/>
            <person name="Patrignani A."/>
            <person name="Fitzpatrick D."/>
            <person name="Nagy I."/>
            <person name="Doyle S."/>
            <person name="Anderson J.B."/>
            <person name="Grigoriev I.V."/>
            <person name="Gueldener U."/>
            <person name="Muensterkoetter M."/>
            <person name="Nagy L.G."/>
        </authorList>
    </citation>
    <scope>NUCLEOTIDE SEQUENCE [LARGE SCALE GENOMIC DNA]</scope>
    <source>
        <strain evidence="5">Ar21-2</strain>
    </source>
</reference>
<keyword evidence="5" id="KW-1185">Reference proteome</keyword>
<gene>
    <name evidence="4" type="ORF">ARMGADRAFT_1119805</name>
</gene>
<keyword evidence="3" id="KW-0472">Membrane</keyword>
<dbReference type="STRING" id="47427.A0A2H3ERF8"/>
<accession>A0A2H3ERF8</accession>
<keyword evidence="2" id="KW-0808">Transferase</keyword>
<dbReference type="GO" id="GO:0000030">
    <property type="term" value="F:mannosyltransferase activity"/>
    <property type="evidence" value="ECO:0007669"/>
    <property type="project" value="TreeGrafter"/>
</dbReference>
<comment type="similarity">
    <text evidence="1">Belongs to the glycosyltransferase 32 family.</text>
</comment>
<name>A0A2H3ERF8_ARMGA</name>
<dbReference type="OrthoDB" id="3647at2759"/>
<dbReference type="Gene3D" id="3.90.550.20">
    <property type="match status" value="1"/>
</dbReference>
<dbReference type="PANTHER" id="PTHR32385">
    <property type="entry name" value="MANNOSYL PHOSPHORYLINOSITOL CERAMIDE SYNTHASE"/>
    <property type="match status" value="1"/>
</dbReference>
<evidence type="ECO:0000256" key="1">
    <source>
        <dbReference type="ARBA" id="ARBA00009003"/>
    </source>
</evidence>
<keyword evidence="3" id="KW-1133">Transmembrane helix</keyword>
<proteinExistence type="inferred from homology"/>
<dbReference type="GO" id="GO:0051999">
    <property type="term" value="P:mannosyl-inositol phosphorylceramide biosynthetic process"/>
    <property type="evidence" value="ECO:0007669"/>
    <property type="project" value="TreeGrafter"/>
</dbReference>
<dbReference type="SUPFAM" id="SSF53448">
    <property type="entry name" value="Nucleotide-diphospho-sugar transferases"/>
    <property type="match status" value="1"/>
</dbReference>